<dbReference type="PANTHER" id="PTHR33884:SF3">
    <property type="entry name" value="UPF0410 PROTEIN YMGE"/>
    <property type="match status" value="1"/>
</dbReference>
<sequence>MYFVWFILIGLVVGWLASLIVKGSGSGFIVNIIIGILGGVLGGWLFSLFGLIPVGTFGSLLTALVGAIILLWLAALVRKKN</sequence>
<feature type="transmembrane region" description="Helical" evidence="7">
    <location>
        <begin position="57"/>
        <end position="77"/>
    </location>
</feature>
<accession>A0A379MSM1</accession>
<organism evidence="8 9">
    <name type="scientific">Rikenella microfusus</name>
    <dbReference type="NCBI Taxonomy" id="28139"/>
    <lineage>
        <taxon>Bacteria</taxon>
        <taxon>Pseudomonadati</taxon>
        <taxon>Bacteroidota</taxon>
        <taxon>Bacteroidia</taxon>
        <taxon>Bacteroidales</taxon>
        <taxon>Rikenellaceae</taxon>
        <taxon>Rikenella</taxon>
    </lineage>
</organism>
<feature type="transmembrane region" description="Helical" evidence="7">
    <location>
        <begin position="6"/>
        <end position="21"/>
    </location>
</feature>
<evidence type="ECO:0000256" key="2">
    <source>
        <dbReference type="ARBA" id="ARBA00011006"/>
    </source>
</evidence>
<dbReference type="InterPro" id="IPR007341">
    <property type="entry name" value="Transgly_assoc"/>
</dbReference>
<dbReference type="RefSeq" id="WP_027291509.1">
    <property type="nucleotide sequence ID" value="NZ_CALVFX010000001.1"/>
</dbReference>
<keyword evidence="3" id="KW-1003">Cell membrane</keyword>
<dbReference type="Pfam" id="PF04226">
    <property type="entry name" value="Transgly_assoc"/>
    <property type="match status" value="1"/>
</dbReference>
<dbReference type="OrthoDB" id="1684438at2"/>
<keyword evidence="9" id="KW-1185">Reference proteome</keyword>
<reference evidence="8 9" key="1">
    <citation type="submission" date="2018-06" db="EMBL/GenBank/DDBJ databases">
        <authorList>
            <consortium name="Pathogen Informatics"/>
            <person name="Doyle S."/>
        </authorList>
    </citation>
    <scope>NUCLEOTIDE SEQUENCE [LARGE SCALE GENOMIC DNA]</scope>
    <source>
        <strain evidence="8 9">NCTC11190</strain>
    </source>
</reference>
<gene>
    <name evidence="8" type="ORF">NCTC11190_01894</name>
</gene>
<comment type="subcellular location">
    <subcellularLocation>
        <location evidence="1">Cell membrane</location>
        <topology evidence="1">Multi-pass membrane protein</topology>
    </subcellularLocation>
</comment>
<dbReference type="EMBL" id="UGVL01000001">
    <property type="protein sequence ID" value="SUE34661.1"/>
    <property type="molecule type" value="Genomic_DNA"/>
</dbReference>
<evidence type="ECO:0000256" key="1">
    <source>
        <dbReference type="ARBA" id="ARBA00004651"/>
    </source>
</evidence>
<dbReference type="GO" id="GO:0005886">
    <property type="term" value="C:plasma membrane"/>
    <property type="evidence" value="ECO:0007669"/>
    <property type="project" value="UniProtKB-SubCell"/>
</dbReference>
<dbReference type="PANTHER" id="PTHR33884">
    <property type="entry name" value="UPF0410 PROTEIN YMGE"/>
    <property type="match status" value="1"/>
</dbReference>
<keyword evidence="6 7" id="KW-0472">Membrane</keyword>
<evidence type="ECO:0000256" key="6">
    <source>
        <dbReference type="ARBA" id="ARBA00023136"/>
    </source>
</evidence>
<name>A0A379MSM1_9BACT</name>
<keyword evidence="4 7" id="KW-0812">Transmembrane</keyword>
<comment type="similarity">
    <text evidence="2">Belongs to the UPF0410 family.</text>
</comment>
<evidence type="ECO:0000256" key="4">
    <source>
        <dbReference type="ARBA" id="ARBA00022692"/>
    </source>
</evidence>
<evidence type="ECO:0000313" key="8">
    <source>
        <dbReference type="EMBL" id="SUE34661.1"/>
    </source>
</evidence>
<dbReference type="Proteomes" id="UP000255233">
    <property type="component" value="Unassembled WGS sequence"/>
</dbReference>
<feature type="transmembrane region" description="Helical" evidence="7">
    <location>
        <begin position="28"/>
        <end position="51"/>
    </location>
</feature>
<evidence type="ECO:0000256" key="5">
    <source>
        <dbReference type="ARBA" id="ARBA00022989"/>
    </source>
</evidence>
<protein>
    <submittedName>
        <fullName evidence="8">Transglycosylase associated protein</fullName>
    </submittedName>
</protein>
<dbReference type="AlphaFoldDB" id="A0A379MSM1"/>
<evidence type="ECO:0000256" key="3">
    <source>
        <dbReference type="ARBA" id="ARBA00022475"/>
    </source>
</evidence>
<evidence type="ECO:0000256" key="7">
    <source>
        <dbReference type="SAM" id="Phobius"/>
    </source>
</evidence>
<evidence type="ECO:0000313" key="9">
    <source>
        <dbReference type="Proteomes" id="UP000255233"/>
    </source>
</evidence>
<proteinExistence type="inferred from homology"/>
<keyword evidence="5 7" id="KW-1133">Transmembrane helix</keyword>